<gene>
    <name evidence="3" type="ORF">BD311DRAFT_759368</name>
</gene>
<keyword evidence="1" id="KW-0812">Transmembrane</keyword>
<reference evidence="3" key="1">
    <citation type="submission" date="2019-01" db="EMBL/GenBank/DDBJ databases">
        <title>Draft genome sequences of three monokaryotic isolates of the white-rot basidiomycete fungus Dichomitus squalens.</title>
        <authorList>
            <consortium name="DOE Joint Genome Institute"/>
            <person name="Lopez S.C."/>
            <person name="Andreopoulos B."/>
            <person name="Pangilinan J."/>
            <person name="Lipzen A."/>
            <person name="Riley R."/>
            <person name="Ahrendt S."/>
            <person name="Ng V."/>
            <person name="Barry K."/>
            <person name="Daum C."/>
            <person name="Grigoriev I.V."/>
            <person name="Hilden K.S."/>
            <person name="Makela M.R."/>
            <person name="de Vries R.P."/>
        </authorList>
    </citation>
    <scope>NUCLEOTIDE SEQUENCE [LARGE SCALE GENOMIC DNA]</scope>
    <source>
        <strain evidence="3">OM18370.1</strain>
    </source>
</reference>
<dbReference type="InterPro" id="IPR045340">
    <property type="entry name" value="DUF6533"/>
</dbReference>
<feature type="domain" description="DUF6533" evidence="2">
    <location>
        <begin position="22"/>
        <end position="64"/>
    </location>
</feature>
<feature type="transmembrane region" description="Helical" evidence="1">
    <location>
        <begin position="207"/>
        <end position="229"/>
    </location>
</feature>
<dbReference type="OrthoDB" id="2744098at2759"/>
<keyword evidence="1" id="KW-1133">Transmembrane helix</keyword>
<dbReference type="Proteomes" id="UP000292957">
    <property type="component" value="Unassembled WGS sequence"/>
</dbReference>
<feature type="transmembrane region" description="Helical" evidence="1">
    <location>
        <begin position="116"/>
        <end position="136"/>
    </location>
</feature>
<feature type="transmembrane region" description="Helical" evidence="1">
    <location>
        <begin position="81"/>
        <end position="104"/>
    </location>
</feature>
<proteinExistence type="predicted"/>
<evidence type="ECO:0000259" key="2">
    <source>
        <dbReference type="Pfam" id="PF20151"/>
    </source>
</evidence>
<keyword evidence="1" id="KW-0472">Membrane</keyword>
<accession>A0A4Q9MKG6</accession>
<dbReference type="EMBL" id="ML143426">
    <property type="protein sequence ID" value="TBU27999.1"/>
    <property type="molecule type" value="Genomic_DNA"/>
</dbReference>
<organism evidence="3">
    <name type="scientific">Dichomitus squalens</name>
    <dbReference type="NCBI Taxonomy" id="114155"/>
    <lineage>
        <taxon>Eukaryota</taxon>
        <taxon>Fungi</taxon>
        <taxon>Dikarya</taxon>
        <taxon>Basidiomycota</taxon>
        <taxon>Agaricomycotina</taxon>
        <taxon>Agaricomycetes</taxon>
        <taxon>Polyporales</taxon>
        <taxon>Polyporaceae</taxon>
        <taxon>Dichomitus</taxon>
    </lineage>
</organism>
<dbReference type="Pfam" id="PF20151">
    <property type="entry name" value="DUF6533"/>
    <property type="match status" value="1"/>
</dbReference>
<protein>
    <recommendedName>
        <fullName evidence="2">DUF6533 domain-containing protein</fullName>
    </recommendedName>
</protein>
<sequence>MADNSDVQVATEVFFGNCWTSATTALLAYDFVLTFPSEVTLFWKGGHLSGATLLCLLNRYITLASQVINNVSLPSSVESAFSVYIAAVVLQALQYLPWAAFSALRAYALCPDPYRWVISAGIFALSSVPIVTDLWVNLHGLSVVNDPVLGIIAITPVSASTITKLEVVTRSSLIASDLAVLCVTWFRTYETAKLSLRRLGKRSLACILLLDGTIYFLALLVLSILQMTFTLTGIGNKVDSPTSVIALLEEPLTSILISRFLIDLQKAQCKLAGSSRSVTLGEVAFQSQTSGSTGCFVGSLGAQLSCHEVDEEEDEMEHRL</sequence>
<dbReference type="AlphaFoldDB" id="A0A4Q9MKG6"/>
<evidence type="ECO:0000256" key="1">
    <source>
        <dbReference type="SAM" id="Phobius"/>
    </source>
</evidence>
<name>A0A4Q9MKG6_9APHY</name>
<evidence type="ECO:0000313" key="3">
    <source>
        <dbReference type="EMBL" id="TBU27999.1"/>
    </source>
</evidence>